<organism evidence="2 3">
    <name type="scientific">Pseudonocardia zijingensis</name>
    <dbReference type="NCBI Taxonomy" id="153376"/>
    <lineage>
        <taxon>Bacteria</taxon>
        <taxon>Bacillati</taxon>
        <taxon>Actinomycetota</taxon>
        <taxon>Actinomycetes</taxon>
        <taxon>Pseudonocardiales</taxon>
        <taxon>Pseudonocardiaceae</taxon>
        <taxon>Pseudonocardia</taxon>
    </lineage>
</organism>
<accession>A0ABN1N8G9</accession>
<evidence type="ECO:0000313" key="3">
    <source>
        <dbReference type="Proteomes" id="UP001499967"/>
    </source>
</evidence>
<dbReference type="PANTHER" id="PTHR37489">
    <property type="entry name" value="DUF3500 DOMAIN-CONTAINING PROTEIN"/>
    <property type="match status" value="1"/>
</dbReference>
<dbReference type="Pfam" id="PF12006">
    <property type="entry name" value="DUF3500"/>
    <property type="match status" value="1"/>
</dbReference>
<evidence type="ECO:0008006" key="4">
    <source>
        <dbReference type="Google" id="ProtNLM"/>
    </source>
</evidence>
<dbReference type="PANTHER" id="PTHR37489:SF1">
    <property type="entry name" value="DUF3500 DOMAIN-CONTAINING PROTEIN"/>
    <property type="match status" value="1"/>
</dbReference>
<name>A0ABN1N8G9_9PSEU</name>
<keyword evidence="3" id="KW-1185">Reference proteome</keyword>
<protein>
    <recommendedName>
        <fullName evidence="4">DUF3500 domain-containing protein</fullName>
    </recommendedName>
</protein>
<comment type="caution">
    <text evidence="2">The sequence shown here is derived from an EMBL/GenBank/DDBJ whole genome shotgun (WGS) entry which is preliminary data.</text>
</comment>
<proteinExistence type="predicted"/>
<feature type="region of interest" description="Disordered" evidence="1">
    <location>
        <begin position="1"/>
        <end position="34"/>
    </location>
</feature>
<dbReference type="Proteomes" id="UP001499967">
    <property type="component" value="Unassembled WGS sequence"/>
</dbReference>
<sequence>MALSACAAGAAGSDTAAAPAPPVDRADHVQTGPGPTEAVVAAADAFLAGLDPDQRDQVLHDAADPALRRWTYFPTTRDRNGVAFGDLTDEQRGAALAVAEAVLSDSGYAQLRGVIAAEDALGVRNNDSAVSSARYFIAFFGEPRTAGRFTVQINGHHLAVNTTFDNGRVSPTPAFTGVDPVDFEEAGQRLRPMLAETDAVSALFGSMDEGELATARIDPIDDVRVGTGEGDRYPDPEGTLVTDLTEEQRERVIDVVRAWVGDTDQRIAQPLMERYVAEFDRTRVAWAGSTDPDTPGSYLRIDGPRLWIEFSNVGRFGNGDNHYHSVYRDKQGDYLDQ</sequence>
<dbReference type="EMBL" id="BAAAHP010000181">
    <property type="protein sequence ID" value="GAA0897456.1"/>
    <property type="molecule type" value="Genomic_DNA"/>
</dbReference>
<feature type="compositionally biased region" description="Low complexity" evidence="1">
    <location>
        <begin position="1"/>
        <end position="18"/>
    </location>
</feature>
<gene>
    <name evidence="2" type="ORF">GCM10009559_58160</name>
</gene>
<evidence type="ECO:0000313" key="2">
    <source>
        <dbReference type="EMBL" id="GAA0897456.1"/>
    </source>
</evidence>
<evidence type="ECO:0000256" key="1">
    <source>
        <dbReference type="SAM" id="MobiDB-lite"/>
    </source>
</evidence>
<dbReference type="InterPro" id="IPR021889">
    <property type="entry name" value="DUF3500"/>
</dbReference>
<reference evidence="2 3" key="1">
    <citation type="journal article" date="2019" name="Int. J. Syst. Evol. Microbiol.">
        <title>The Global Catalogue of Microorganisms (GCM) 10K type strain sequencing project: providing services to taxonomists for standard genome sequencing and annotation.</title>
        <authorList>
            <consortium name="The Broad Institute Genomics Platform"/>
            <consortium name="The Broad Institute Genome Sequencing Center for Infectious Disease"/>
            <person name="Wu L."/>
            <person name="Ma J."/>
        </authorList>
    </citation>
    <scope>NUCLEOTIDE SEQUENCE [LARGE SCALE GENOMIC DNA]</scope>
    <source>
        <strain evidence="2 3">JCM 11117</strain>
    </source>
</reference>